<dbReference type="EMBL" id="FQYL01000001">
    <property type="protein sequence ID" value="SHI30905.1"/>
    <property type="molecule type" value="Genomic_DNA"/>
</dbReference>
<evidence type="ECO:0000256" key="2">
    <source>
        <dbReference type="ARBA" id="ARBA00022448"/>
    </source>
</evidence>
<dbReference type="InterPro" id="IPR027417">
    <property type="entry name" value="P-loop_NTPase"/>
</dbReference>
<evidence type="ECO:0000313" key="7">
    <source>
        <dbReference type="EMBL" id="SHI30905.1"/>
    </source>
</evidence>
<keyword evidence="3" id="KW-0547">Nucleotide-binding</keyword>
<proteinExistence type="inferred from homology"/>
<dbReference type="RefSeq" id="WP_073451128.1">
    <property type="nucleotide sequence ID" value="NZ_FQYL01000001.1"/>
</dbReference>
<feature type="domain" description="ABC transporter" evidence="6">
    <location>
        <begin position="17"/>
        <end position="243"/>
    </location>
</feature>
<dbReference type="PANTHER" id="PTHR43335:SF4">
    <property type="entry name" value="ABC TRANSPORTER, ATP-BINDING PROTEIN"/>
    <property type="match status" value="1"/>
</dbReference>
<dbReference type="PROSITE" id="PS50893">
    <property type="entry name" value="ABC_TRANSPORTER_2"/>
    <property type="match status" value="1"/>
</dbReference>
<evidence type="ECO:0000256" key="3">
    <source>
        <dbReference type="ARBA" id="ARBA00022741"/>
    </source>
</evidence>
<dbReference type="Gene3D" id="3.40.50.300">
    <property type="entry name" value="P-loop containing nucleotide triphosphate hydrolases"/>
    <property type="match status" value="1"/>
</dbReference>
<keyword evidence="8" id="KW-1185">Reference proteome</keyword>
<evidence type="ECO:0000259" key="6">
    <source>
        <dbReference type="PROSITE" id="PS50893"/>
    </source>
</evidence>
<accession>A0ABY1HYZ7</accession>
<evidence type="ECO:0000256" key="1">
    <source>
        <dbReference type="ARBA" id="ARBA00005417"/>
    </source>
</evidence>
<keyword evidence="2" id="KW-0813">Transport</keyword>
<dbReference type="Pfam" id="PF00005">
    <property type="entry name" value="ABC_tran"/>
    <property type="match status" value="1"/>
</dbReference>
<dbReference type="SUPFAM" id="SSF52540">
    <property type="entry name" value="P-loop containing nucleoside triphosphate hydrolases"/>
    <property type="match status" value="1"/>
</dbReference>
<protein>
    <submittedName>
        <fullName evidence="7">ABC-2 type transport system ATP-binding protein</fullName>
    </submittedName>
</protein>
<dbReference type="InterPro" id="IPR003439">
    <property type="entry name" value="ABC_transporter-like_ATP-bd"/>
</dbReference>
<sequence length="346" mass="36430">MSIPSRAGAAEPPAPALLLSGLTKRYGERAVVDRLDLTVPEGSIFGFLGRNGAGKTTTIRMVLGLSTPTSGLMSVLGQDASRALAAGTIGYLPDVPGFHGWMRADEVLDHAARLAGLDAALRRRRTRSLLALADLEGVTQPIRAYSRGMRQRLGLARALISAPRLLIMDEPTSALDPVGRRELLDLIASLRGRTTVLLSTHLLDDAERVCDRVAIIDAGRLLLAGRTADLTAGTRATSIELRTAADATPLGGLLRRQEWVSGVDADAEDPRRLSVRTPEPETAHLRLPGLLAEAGCGLVSMDATRHGLEEAFLRAVGEDAHDGPGGSTNGVDAGAPQDDGAEGGMR</sequence>
<dbReference type="GO" id="GO:0005524">
    <property type="term" value="F:ATP binding"/>
    <property type="evidence" value="ECO:0007669"/>
    <property type="project" value="UniProtKB-KW"/>
</dbReference>
<organism evidence="7 8">
    <name type="scientific">Actinomyces denticolens</name>
    <dbReference type="NCBI Taxonomy" id="52767"/>
    <lineage>
        <taxon>Bacteria</taxon>
        <taxon>Bacillati</taxon>
        <taxon>Actinomycetota</taxon>
        <taxon>Actinomycetes</taxon>
        <taxon>Actinomycetales</taxon>
        <taxon>Actinomycetaceae</taxon>
        <taxon>Actinomyces</taxon>
    </lineage>
</organism>
<dbReference type="Proteomes" id="UP000184390">
    <property type="component" value="Unassembled WGS sequence"/>
</dbReference>
<comment type="caution">
    <text evidence="7">The sequence shown here is derived from an EMBL/GenBank/DDBJ whole genome shotgun (WGS) entry which is preliminary data.</text>
</comment>
<keyword evidence="4 7" id="KW-0067">ATP-binding</keyword>
<dbReference type="CDD" id="cd03230">
    <property type="entry name" value="ABC_DR_subfamily_A"/>
    <property type="match status" value="1"/>
</dbReference>
<feature type="region of interest" description="Disordered" evidence="5">
    <location>
        <begin position="318"/>
        <end position="346"/>
    </location>
</feature>
<comment type="similarity">
    <text evidence="1">Belongs to the ABC transporter superfamily.</text>
</comment>
<dbReference type="InterPro" id="IPR003593">
    <property type="entry name" value="AAA+_ATPase"/>
</dbReference>
<reference evidence="7 8" key="1">
    <citation type="submission" date="2016-11" db="EMBL/GenBank/DDBJ databases">
        <authorList>
            <person name="Varghese N."/>
            <person name="Submissions S."/>
        </authorList>
    </citation>
    <scope>NUCLEOTIDE SEQUENCE [LARGE SCALE GENOMIC DNA]</scope>
    <source>
        <strain evidence="7 8">PA</strain>
    </source>
</reference>
<dbReference type="SMART" id="SM00382">
    <property type="entry name" value="AAA"/>
    <property type="match status" value="1"/>
</dbReference>
<dbReference type="PANTHER" id="PTHR43335">
    <property type="entry name" value="ABC TRANSPORTER, ATP-BINDING PROTEIN"/>
    <property type="match status" value="1"/>
</dbReference>
<evidence type="ECO:0000256" key="4">
    <source>
        <dbReference type="ARBA" id="ARBA00022840"/>
    </source>
</evidence>
<evidence type="ECO:0000313" key="8">
    <source>
        <dbReference type="Proteomes" id="UP000184390"/>
    </source>
</evidence>
<name>A0ABY1HYZ7_9ACTO</name>
<evidence type="ECO:0000256" key="5">
    <source>
        <dbReference type="SAM" id="MobiDB-lite"/>
    </source>
</evidence>
<gene>
    <name evidence="7" type="ORF">SAMN05216246_101177</name>
</gene>